<protein>
    <submittedName>
        <fullName evidence="2">Uncharacterized protein</fullName>
    </submittedName>
</protein>
<keyword evidence="3" id="KW-1185">Reference proteome</keyword>
<feature type="transmembrane region" description="Helical" evidence="1">
    <location>
        <begin position="6"/>
        <end position="24"/>
    </location>
</feature>
<evidence type="ECO:0000313" key="3">
    <source>
        <dbReference type="Proteomes" id="UP000002384"/>
    </source>
</evidence>
<accession>B7KMI7</accession>
<dbReference type="Proteomes" id="UP000002384">
    <property type="component" value="Plasmid pP742402"/>
</dbReference>
<dbReference type="KEGG" id="cyc:PCC7424_5435"/>
<keyword evidence="1" id="KW-0472">Membrane</keyword>
<dbReference type="EMBL" id="CP001293">
    <property type="protein sequence ID" value="ACK74009.1"/>
    <property type="molecule type" value="Genomic_DNA"/>
</dbReference>
<dbReference type="AlphaFoldDB" id="B7KMI7"/>
<keyword evidence="1" id="KW-1133">Transmembrane helix</keyword>
<reference evidence="3" key="1">
    <citation type="journal article" date="2011" name="MBio">
        <title>Novel metabolic attributes of the genus Cyanothece, comprising a group of unicellular nitrogen-fixing Cyanobacteria.</title>
        <authorList>
            <person name="Bandyopadhyay A."/>
            <person name="Elvitigala T."/>
            <person name="Welsh E."/>
            <person name="Stockel J."/>
            <person name="Liberton M."/>
            <person name="Min H."/>
            <person name="Sherman L.A."/>
            <person name="Pakrasi H.B."/>
        </authorList>
    </citation>
    <scope>NUCLEOTIDE SEQUENCE [LARGE SCALE GENOMIC DNA]</scope>
    <source>
        <strain evidence="3">PCC 7424</strain>
        <plasmid evidence="3">pP742402</plasmid>
    </source>
</reference>
<name>B7KMI7_GLOC7</name>
<dbReference type="HOGENOM" id="CLU_2648435_0_0_3"/>
<geneLocation type="plasmid" evidence="2 3">
    <name>pP742402</name>
</geneLocation>
<keyword evidence="2" id="KW-0614">Plasmid</keyword>
<evidence type="ECO:0000313" key="2">
    <source>
        <dbReference type="EMBL" id="ACK74009.1"/>
    </source>
</evidence>
<organism evidence="2 3">
    <name type="scientific">Gloeothece citriformis (strain PCC 7424)</name>
    <name type="common">Cyanothece sp. (strain PCC 7424)</name>
    <dbReference type="NCBI Taxonomy" id="65393"/>
    <lineage>
        <taxon>Bacteria</taxon>
        <taxon>Bacillati</taxon>
        <taxon>Cyanobacteriota</taxon>
        <taxon>Cyanophyceae</taxon>
        <taxon>Oscillatoriophycideae</taxon>
        <taxon>Chroococcales</taxon>
        <taxon>Aphanothecaceae</taxon>
        <taxon>Gloeothece</taxon>
        <taxon>Gloeothece citriformis</taxon>
    </lineage>
</organism>
<keyword evidence="1" id="KW-0812">Transmembrane</keyword>
<feature type="transmembrane region" description="Helical" evidence="1">
    <location>
        <begin position="45"/>
        <end position="71"/>
    </location>
</feature>
<proteinExistence type="predicted"/>
<gene>
    <name evidence="2" type="ordered locus">PCC7424_5435</name>
</gene>
<evidence type="ECO:0000256" key="1">
    <source>
        <dbReference type="SAM" id="Phobius"/>
    </source>
</evidence>
<sequence length="76" mass="8407">MLSKLLIFSGLVLIILYLINWLKVKLKNFYQLALIKGAEEEDVSVYFWAAVGVISCCSLVIFGIVKISLIVGGEIS</sequence>